<keyword evidence="3" id="KW-1185">Reference proteome</keyword>
<name>A0AAW1YJS1_RUBAR</name>
<dbReference type="PANTHER" id="PTHR31105:SF38">
    <property type="entry name" value="PROTEIN ENHANCED DISEASE RESISTANCE 4"/>
    <property type="match status" value="1"/>
</dbReference>
<dbReference type="Pfam" id="PF11331">
    <property type="entry name" value="Zn_ribbon_12"/>
    <property type="match status" value="1"/>
</dbReference>
<evidence type="ECO:0000313" key="3">
    <source>
        <dbReference type="Proteomes" id="UP001457282"/>
    </source>
</evidence>
<organism evidence="2 3">
    <name type="scientific">Rubus argutus</name>
    <name type="common">Southern blackberry</name>
    <dbReference type="NCBI Taxonomy" id="59490"/>
    <lineage>
        <taxon>Eukaryota</taxon>
        <taxon>Viridiplantae</taxon>
        <taxon>Streptophyta</taxon>
        <taxon>Embryophyta</taxon>
        <taxon>Tracheophyta</taxon>
        <taxon>Spermatophyta</taxon>
        <taxon>Magnoliopsida</taxon>
        <taxon>eudicotyledons</taxon>
        <taxon>Gunneridae</taxon>
        <taxon>Pentapetalae</taxon>
        <taxon>rosids</taxon>
        <taxon>fabids</taxon>
        <taxon>Rosales</taxon>
        <taxon>Rosaceae</taxon>
        <taxon>Rosoideae</taxon>
        <taxon>Rosoideae incertae sedis</taxon>
        <taxon>Rubus</taxon>
    </lineage>
</organism>
<sequence length="176" mass="19476">MIDDGALLSIPERNVAIADDQSRKMVDLKRRIRPIAGGAPFITCHKCLDVLQIVGFHLSKRRYHKLRCGACSENQRDDFWISADLLQVHEFRIPSQWRKRARRGCRFGSDSDEDENGVSGLICNPTGLGRIEAEARVLGTGELVVELHGRAAAVMMKTLGGSGAEMTMHLLPSPIV</sequence>
<reference evidence="2 3" key="1">
    <citation type="journal article" date="2023" name="G3 (Bethesda)">
        <title>A chromosome-length genome assembly and annotation of blackberry (Rubus argutus, cv. 'Hillquist').</title>
        <authorList>
            <person name="Bruna T."/>
            <person name="Aryal R."/>
            <person name="Dudchenko O."/>
            <person name="Sargent D.J."/>
            <person name="Mead D."/>
            <person name="Buti M."/>
            <person name="Cavallini A."/>
            <person name="Hytonen T."/>
            <person name="Andres J."/>
            <person name="Pham M."/>
            <person name="Weisz D."/>
            <person name="Mascagni F."/>
            <person name="Usai G."/>
            <person name="Natali L."/>
            <person name="Bassil N."/>
            <person name="Fernandez G.E."/>
            <person name="Lomsadze A."/>
            <person name="Armour M."/>
            <person name="Olukolu B."/>
            <person name="Poorten T."/>
            <person name="Britton C."/>
            <person name="Davik J."/>
            <person name="Ashrafi H."/>
            <person name="Aiden E.L."/>
            <person name="Borodovsky M."/>
            <person name="Worthington M."/>
        </authorList>
    </citation>
    <scope>NUCLEOTIDE SEQUENCE [LARGE SCALE GENOMIC DNA]</scope>
    <source>
        <strain evidence="2">PI 553951</strain>
    </source>
</reference>
<dbReference type="AlphaFoldDB" id="A0AAW1YJS1"/>
<protein>
    <recommendedName>
        <fullName evidence="1">Probable zinc-ribbon domain-containing protein</fullName>
    </recommendedName>
</protein>
<feature type="domain" description="Probable zinc-ribbon" evidence="1">
    <location>
        <begin position="36"/>
        <end position="73"/>
    </location>
</feature>
<evidence type="ECO:0000259" key="1">
    <source>
        <dbReference type="Pfam" id="PF11331"/>
    </source>
</evidence>
<comment type="caution">
    <text evidence="2">The sequence shown here is derived from an EMBL/GenBank/DDBJ whole genome shotgun (WGS) entry which is preliminary data.</text>
</comment>
<gene>
    <name evidence="2" type="ORF">M0R45_004400</name>
</gene>
<proteinExistence type="predicted"/>
<accession>A0AAW1YJS1</accession>
<dbReference type="EMBL" id="JBEDUW010000001">
    <property type="protein sequence ID" value="KAK9948841.1"/>
    <property type="molecule type" value="Genomic_DNA"/>
</dbReference>
<dbReference type="Proteomes" id="UP001457282">
    <property type="component" value="Unassembled WGS sequence"/>
</dbReference>
<dbReference type="InterPro" id="IPR040244">
    <property type="entry name" value="EDR4-like"/>
</dbReference>
<evidence type="ECO:0000313" key="2">
    <source>
        <dbReference type="EMBL" id="KAK9948841.1"/>
    </source>
</evidence>
<dbReference type="PANTHER" id="PTHR31105">
    <property type="entry name" value="EXTRA-LARGE G-PROTEIN-LIKE"/>
    <property type="match status" value="1"/>
</dbReference>
<dbReference type="InterPro" id="IPR021480">
    <property type="entry name" value="Zinc_ribbon_12"/>
</dbReference>
<dbReference type="GO" id="GO:1900150">
    <property type="term" value="P:regulation of defense response to fungus"/>
    <property type="evidence" value="ECO:0007669"/>
    <property type="project" value="InterPro"/>
</dbReference>